<feature type="chain" id="PRO_5035466753" evidence="5">
    <location>
        <begin position="20"/>
        <end position="911"/>
    </location>
</feature>
<dbReference type="InterPro" id="IPR050468">
    <property type="entry name" value="Cuticle_Struct_Prot"/>
</dbReference>
<dbReference type="Pfam" id="PF00379">
    <property type="entry name" value="Chitin_bind_4"/>
    <property type="match status" value="1"/>
</dbReference>
<accession>A0A8J9URC7</accession>
<evidence type="ECO:0000256" key="4">
    <source>
        <dbReference type="SAM" id="MobiDB-lite"/>
    </source>
</evidence>
<proteinExistence type="predicted"/>
<feature type="region of interest" description="Disordered" evidence="4">
    <location>
        <begin position="479"/>
        <end position="500"/>
    </location>
</feature>
<keyword evidence="2 5" id="KW-0732">Signal</keyword>
<dbReference type="PROSITE" id="PS51155">
    <property type="entry name" value="CHIT_BIND_RR_2"/>
    <property type="match status" value="1"/>
</dbReference>
<evidence type="ECO:0000256" key="3">
    <source>
        <dbReference type="PROSITE-ProRule" id="PRU00497"/>
    </source>
</evidence>
<dbReference type="PROSITE" id="PS00233">
    <property type="entry name" value="CHIT_BIND_RR_1"/>
    <property type="match status" value="1"/>
</dbReference>
<dbReference type="GO" id="GO:0008010">
    <property type="term" value="F:structural constituent of chitin-based larval cuticle"/>
    <property type="evidence" value="ECO:0007669"/>
    <property type="project" value="TreeGrafter"/>
</dbReference>
<keyword evidence="7" id="KW-1185">Reference proteome</keyword>
<name>A0A8J9URC7_9NEOP</name>
<evidence type="ECO:0000313" key="7">
    <source>
        <dbReference type="Proteomes" id="UP000838878"/>
    </source>
</evidence>
<feature type="non-terminal residue" evidence="6">
    <location>
        <position position="911"/>
    </location>
</feature>
<dbReference type="InterPro" id="IPR000618">
    <property type="entry name" value="Insect_cuticle"/>
</dbReference>
<dbReference type="OrthoDB" id="8122882at2759"/>
<dbReference type="PANTHER" id="PTHR10380">
    <property type="entry name" value="CUTICLE PROTEIN"/>
    <property type="match status" value="1"/>
</dbReference>
<dbReference type="AlphaFoldDB" id="A0A8J9URC7"/>
<organism evidence="6 7">
    <name type="scientific">Brenthis ino</name>
    <name type="common">lesser marbled fritillary</name>
    <dbReference type="NCBI Taxonomy" id="405034"/>
    <lineage>
        <taxon>Eukaryota</taxon>
        <taxon>Metazoa</taxon>
        <taxon>Ecdysozoa</taxon>
        <taxon>Arthropoda</taxon>
        <taxon>Hexapoda</taxon>
        <taxon>Insecta</taxon>
        <taxon>Pterygota</taxon>
        <taxon>Neoptera</taxon>
        <taxon>Endopterygota</taxon>
        <taxon>Lepidoptera</taxon>
        <taxon>Glossata</taxon>
        <taxon>Ditrysia</taxon>
        <taxon>Papilionoidea</taxon>
        <taxon>Nymphalidae</taxon>
        <taxon>Heliconiinae</taxon>
        <taxon>Argynnini</taxon>
        <taxon>Brenthis</taxon>
    </lineage>
</organism>
<evidence type="ECO:0000256" key="2">
    <source>
        <dbReference type="ARBA" id="ARBA00022729"/>
    </source>
</evidence>
<dbReference type="EMBL" id="OV170232">
    <property type="protein sequence ID" value="CAH0718307.1"/>
    <property type="molecule type" value="Genomic_DNA"/>
</dbReference>
<sequence length="911" mass="104245">MKLISFNTILVCLTVTVKSQKYQEESFSFPPQFETPSSVLFSSDSSVYLSPESRTSIPYYALNDINKLSYQYLSPTGTKAPSFYPTSFPMIMSSTSKSSFEDDNDDDERNNQHRRLINIKRTPSININNTSASRQLFDKKELERNSRIPSFSNGEKSIDVKLPNFMSSTNTPMQNFIKPAARRMIITSEFQKVDSEMDQVKSASIKNSQYVHAPGIFVSSTTEPAIPILRLSNEMDLDGSFSYEALGADQTHYVQHSRMENMGTDKEEQVVEGSYSYIGDDGRTYTVHYVADSNGFRASGDHLPVPPPIPEIIQRSIQYNLAEEAKRPPHLKSSWENEEREYVGEETRRNVYHVPPPRSLFTGRTPEAFSLGFSQGSMPSSVKITSSSAPNKTNFEMNADQSKSKVNIMETSISPQITFLASQGAHNPAIYSQTHSTKVIGMEKSPLPKLMNYEADIKENEQEANKALWRWQYGLNTETNQNSNKNSISRSSSDSDDIYINFSDMTPTQYKQIMQSQILGKNTVESNTIERSTEVQFSSPRYSENINTYDANNINNESLKNMMTEKYQSYTSTEHSDLYPHETQKFKMDSNIYSDIISSYNFTPQSQIATKSYNVEVTSFEPSPINAINDMSANYSMYKNYYPYNNNYKGENNSFIETVKKQTSSVESTHDYLNNGEHFDVEPNGKNTFKPLSIKTEVDFRKYETTTTEAPIENIIKDNIFLRNLFKVPEKEGTDQKPVVDNDNINNQKYSEPKIDKVPKFIQFEQRPQNDIKYFNSKPLDLGDVLNYVVMKNHFESVKTKPKNKPTNNYNQNSNIKDGSAAHYIPIKENNENREINKKDTDFRVLNNEQQQELHGLIKNYKVLQRRKNLDQKNQFPPEPQRHIKTFHTPGLPPLGRAGPSLKSYLPPIYL</sequence>
<evidence type="ECO:0000256" key="1">
    <source>
        <dbReference type="ARBA" id="ARBA00022460"/>
    </source>
</evidence>
<reference evidence="6" key="1">
    <citation type="submission" date="2021-12" db="EMBL/GenBank/DDBJ databases">
        <authorList>
            <person name="Martin H S."/>
        </authorList>
    </citation>
    <scope>NUCLEOTIDE SEQUENCE</scope>
</reference>
<dbReference type="InterPro" id="IPR031311">
    <property type="entry name" value="CHIT_BIND_RR_consensus"/>
</dbReference>
<evidence type="ECO:0000313" key="6">
    <source>
        <dbReference type="EMBL" id="CAH0718307.1"/>
    </source>
</evidence>
<dbReference type="Proteomes" id="UP000838878">
    <property type="component" value="Chromosome 12"/>
</dbReference>
<feature type="region of interest" description="Disordered" evidence="4">
    <location>
        <begin position="873"/>
        <end position="899"/>
    </location>
</feature>
<keyword evidence="1 3" id="KW-0193">Cuticle</keyword>
<protein>
    <submittedName>
        <fullName evidence="6">Uncharacterized protein</fullName>
    </submittedName>
</protein>
<dbReference type="GO" id="GO:0062129">
    <property type="term" value="C:chitin-based extracellular matrix"/>
    <property type="evidence" value="ECO:0007669"/>
    <property type="project" value="TreeGrafter"/>
</dbReference>
<feature type="compositionally biased region" description="Low complexity" evidence="4">
    <location>
        <begin position="482"/>
        <end position="500"/>
    </location>
</feature>
<feature type="signal peptide" evidence="5">
    <location>
        <begin position="1"/>
        <end position="19"/>
    </location>
</feature>
<dbReference type="PANTHER" id="PTHR10380:SF173">
    <property type="entry name" value="CUTICULAR PROTEIN 47EF, ISOFORM C-RELATED"/>
    <property type="match status" value="1"/>
</dbReference>
<evidence type="ECO:0000256" key="5">
    <source>
        <dbReference type="SAM" id="SignalP"/>
    </source>
</evidence>
<gene>
    <name evidence="6" type="ORF">BINO364_LOCUS4815</name>
</gene>